<feature type="compositionally biased region" description="Basic and acidic residues" evidence="1">
    <location>
        <begin position="2014"/>
        <end position="2032"/>
    </location>
</feature>
<evidence type="ECO:0000313" key="2">
    <source>
        <dbReference type="EMBL" id="CAE0372018.1"/>
    </source>
</evidence>
<evidence type="ECO:0000256" key="1">
    <source>
        <dbReference type="SAM" id="MobiDB-lite"/>
    </source>
</evidence>
<dbReference type="SUPFAM" id="SSF48371">
    <property type="entry name" value="ARM repeat"/>
    <property type="match status" value="2"/>
</dbReference>
<organism evidence="2">
    <name type="scientific">Aureoumbra lagunensis</name>
    <dbReference type="NCBI Taxonomy" id="44058"/>
    <lineage>
        <taxon>Eukaryota</taxon>
        <taxon>Sar</taxon>
        <taxon>Stramenopiles</taxon>
        <taxon>Ochrophyta</taxon>
        <taxon>Pelagophyceae</taxon>
        <taxon>Pelagomonadales</taxon>
        <taxon>Aureoumbra</taxon>
    </lineage>
</organism>
<feature type="region of interest" description="Disordered" evidence="1">
    <location>
        <begin position="1991"/>
        <end position="2158"/>
    </location>
</feature>
<dbReference type="SMART" id="SM00726">
    <property type="entry name" value="UIM"/>
    <property type="match status" value="3"/>
</dbReference>
<accession>A0A7S3NJJ1</accession>
<dbReference type="InterPro" id="IPR016024">
    <property type="entry name" value="ARM-type_fold"/>
</dbReference>
<sequence>MSQLAPGSDDASSDDEGPGSGAGSESGLSRESWPSLQDTLASTEYSSELYVRRENKRLGWRMCNGRIISRSIPNEEAWLQIDGSDGYSRRAWRLNELMIDVQGKRTGLRVTQQSTTGGRPIYRLLLRKTSQEENSAFEIGFFGAENNALEKRDLWLRQLLLAGATPEFSVDLTAQLLAPLLYENSSVVASILKTTQSSDSSNAQEESKQHKNSIQDDIRLSCANIEEKRLASALAALSRGMNSSRERTQTSDISGNKKSLKQYIYMATEAALGIAPGGQGSELRRSATECLVVAARTVPILIASLAPLLCLIQEYNAHALLQLLKSSVRARRAVLDADKSLSRAVMNTLTNRLHEQHIADVLGLLIHECSNDTAIFPDALFNAVPGLLVVSPEENSVAALAAALAQLAPKRWAAALSDPNAVRSVVTSLKAARQNLPTTARLRRHLISALALASCNGFIVTSPQEDTDSVNDRDNKDKDEMLQNLVARDDKKDKMLQSLFAAVAKEEQRFFVNGIFPEEKEIVQDIKNTDETESYCKIFNSGGQSGLGLELTAGPWRNGVVAPAVHRTNNATHKRGVAFKDELIEINGRFVEYELRRSSGHAEVRAAMIAACNTVRDAPWPKRLTFVRRKPPDNNPHWRQWLAAKSVEEKENKLVNDIDIFDRARHTLATFKDSLVDALCDPRDEMWTRLYACRLLATLASVIRFPSPIFVFVVEEFHRSAHIFSNAQDEEESSVENEDMAMLPMAAYAALLDDKSDFQYLISTEPPTLDDSAMSTDEITGRLARLVARLDPLDKDNGQASSTYVQDEEWWHDPKALYEEYSCTIESPPLACTMALRGQDSNNLACRVESVIDKGRADVAGIRVNDILVIANDLAPPRKAETDTALVDFFKALEYPINLHFVRRVCVEQVKENEDDALVEDTSSESLEDDISAAVDHEGALGVCLSSLLYSSRAGVAALAARALELAARSPNGRIAAHACVMAVKQVSAIAMTPALVQRVSSWTPPANEAPEGLTRDEAAQLVPLAETEFSDAVPLADFAAPRVLQAVVPPRQQLSIEEDEVIVPGSILARLLDAATGDGDDDDEQRDVLRATALDALAALCGAHDQQKDEYSNQLRKQVASACAVEPEAIKGILKLIGGARGAGVAASAVRFLLAASTMIRSAAAAFVYAGAFHSLAWLVRVDEIPSTSNYRRKSMSELKYTFPSEKSDPCWWWLPKKFIRKLPKSVDGCRELALDALVVLLDACREVSLGFSVLDESTEEDTESSSQKYSTTVVRAVTACLISCGNILKTPTLKHERQRAIRAIGVAALAIRDALSESVLKAISSKTLEENESAVCAIVVVLVATDSRLWSAAASDDAVNALLYSIATNVGDTRLLACQGLERLCAGSQTARDALANHSDALQTALVQSTGKDLASFESLLRACASSSTAGAVLAQTAASHLAGALARNDAAALMIADATTEPSLWEAVSKRTDALAALWFVLANCSCLHTLNDAADCLANYLSLSKEITTNTEIPPASIALKRLLSSTATSAACCRALTSLAQRAALESNQSTVRQSVCRALASQDCGCREAATLMCASMAPDEGDVLSALAVRLLSNETSQAPASSVRIAAMIDDSAGRASPLALIVTQLDMHRDRPELTLDEIQVLSLLLESPACRCCALAALVSIGIDIEPRLRTAILTILSAPEEDDLLSALGIQSAACIVSRITSIDAELMHALVTALERFVRPISVTALCHAVFELSPHFNQVSSGIVMRCVESLVDRIIDAESAVLAAAAASALASLALAVQVEHEPLIRAALSPAANTYEIAPLLLFVLRRLGCKEIDTFQSSVSSSSTAFYQLLGRSQQLLVDDIIGKEEDIDFNAIPAIKQEEHFHEAVDEEQIVQSEEEKQTSTAEADESLPMEDEKVEEDVAEESSGSEALVEAVVELEEPPEEEDVDEAQVVRGEDAVSEDLDSDLQAALELSAAEQRESSLDEEAQLRVALELSVRESELEQERRAREPAAAIAQADEEKGVEQSEEKQEDEKDTPPTTEYKVTDEDPVADILGENIDEEAAPIYEESVSESIRPEYKESPNLESIPDEEQQHEEPANEIPVPENKEIEDVDLPPPPAYDDIFQNEALQPTVPRVVEESVVTPTPRTKPPTPSKTNEIRLF</sequence>
<dbReference type="InterPro" id="IPR003903">
    <property type="entry name" value="UIM_dom"/>
</dbReference>
<feature type="region of interest" description="Disordered" evidence="1">
    <location>
        <begin position="1883"/>
        <end position="1961"/>
    </location>
</feature>
<proteinExistence type="predicted"/>
<name>A0A7S3NJJ1_9STRA</name>
<feature type="compositionally biased region" description="Acidic residues" evidence="1">
    <location>
        <begin position="1931"/>
        <end position="1944"/>
    </location>
</feature>
<gene>
    <name evidence="2" type="ORF">ALAG00032_LOCUS12800</name>
</gene>
<feature type="compositionally biased region" description="Acidic residues" evidence="1">
    <location>
        <begin position="1900"/>
        <end position="1918"/>
    </location>
</feature>
<feature type="compositionally biased region" description="Basic and acidic residues" evidence="1">
    <location>
        <begin position="1991"/>
        <end position="2005"/>
    </location>
</feature>
<feature type="compositionally biased region" description="Low complexity" evidence="1">
    <location>
        <begin position="1"/>
        <end position="10"/>
    </location>
</feature>
<feature type="compositionally biased region" description="Low complexity" evidence="1">
    <location>
        <begin position="1919"/>
        <end position="1930"/>
    </location>
</feature>
<dbReference type="EMBL" id="HBIJ01019569">
    <property type="protein sequence ID" value="CAE0372018.1"/>
    <property type="molecule type" value="Transcribed_RNA"/>
</dbReference>
<protein>
    <submittedName>
        <fullName evidence="2">Uncharacterized protein</fullName>
    </submittedName>
</protein>
<reference evidence="2" key="1">
    <citation type="submission" date="2021-01" db="EMBL/GenBank/DDBJ databases">
        <authorList>
            <person name="Corre E."/>
            <person name="Pelletier E."/>
            <person name="Niang G."/>
            <person name="Scheremetjew M."/>
            <person name="Finn R."/>
            <person name="Kale V."/>
            <person name="Holt S."/>
            <person name="Cochrane G."/>
            <person name="Meng A."/>
            <person name="Brown T."/>
            <person name="Cohen L."/>
        </authorList>
    </citation>
    <scope>NUCLEOTIDE SEQUENCE</scope>
    <source>
        <strain evidence="2">CCMP1510</strain>
    </source>
</reference>
<feature type="region of interest" description="Disordered" evidence="1">
    <location>
        <begin position="1"/>
        <end position="35"/>
    </location>
</feature>